<proteinExistence type="predicted"/>
<sequence length="206" mass="24347">MGYRHYLYAVPKKQVAEIQACKTNEDWCNFAEKHGYKVDRDCRDDGSGCVFPYQIGSSIYELGKRTEIGFKLESERPSLFTSEELKERYSDDGFALLTKDDFKAIIEAYRQKIIAWLESLLNPNESRIDSNKLSKEERKHLEWEYEIKDKLDSWSGKYFGGILPIDLDESRERITGDWSYEYAIFELVRVYKVFDWENNELVLVGW</sequence>
<protein>
    <submittedName>
        <fullName evidence="1">Uncharacterized protein</fullName>
    </submittedName>
</protein>
<accession>A0A8S5SDB3</accession>
<evidence type="ECO:0000313" key="1">
    <source>
        <dbReference type="EMBL" id="DAF48953.1"/>
    </source>
</evidence>
<reference evidence="1" key="1">
    <citation type="journal article" date="2021" name="Proc. Natl. Acad. Sci. U.S.A.">
        <title>A Catalog of Tens of Thousands of Viruses from Human Metagenomes Reveals Hidden Associations with Chronic Diseases.</title>
        <authorList>
            <person name="Tisza M.J."/>
            <person name="Buck C.B."/>
        </authorList>
    </citation>
    <scope>NUCLEOTIDE SEQUENCE</scope>
    <source>
        <strain evidence="1">Ctnpt50</strain>
    </source>
</reference>
<dbReference type="EMBL" id="BK032577">
    <property type="protein sequence ID" value="DAF48953.1"/>
    <property type="molecule type" value="Genomic_DNA"/>
</dbReference>
<name>A0A8S5SDB3_9CAUD</name>
<organism evidence="1">
    <name type="scientific">Siphoviridae sp. ctnpt50</name>
    <dbReference type="NCBI Taxonomy" id="2827941"/>
    <lineage>
        <taxon>Viruses</taxon>
        <taxon>Duplodnaviria</taxon>
        <taxon>Heunggongvirae</taxon>
        <taxon>Uroviricota</taxon>
        <taxon>Caudoviricetes</taxon>
    </lineage>
</organism>